<dbReference type="PANTHER" id="PTHR33608">
    <property type="entry name" value="BLL2464 PROTEIN"/>
    <property type="match status" value="1"/>
</dbReference>
<reference evidence="3" key="1">
    <citation type="journal article" date="2019" name="Int. J. Syst. Evol. Microbiol.">
        <title>The Global Catalogue of Microorganisms (GCM) 10K type strain sequencing project: providing services to taxonomists for standard genome sequencing and annotation.</title>
        <authorList>
            <consortium name="The Broad Institute Genomics Platform"/>
            <consortium name="The Broad Institute Genome Sequencing Center for Infectious Disease"/>
            <person name="Wu L."/>
            <person name="Ma J."/>
        </authorList>
    </citation>
    <scope>NUCLEOTIDE SEQUENCE [LARGE SCALE GENOMIC DNA]</scope>
    <source>
        <strain evidence="3">JCM 17906</strain>
    </source>
</reference>
<accession>A0ABP8RGG6</accession>
<feature type="domain" description="DUF58" evidence="1">
    <location>
        <begin position="48"/>
        <end position="262"/>
    </location>
</feature>
<evidence type="ECO:0000259" key="1">
    <source>
        <dbReference type="Pfam" id="PF01882"/>
    </source>
</evidence>
<evidence type="ECO:0000313" key="2">
    <source>
        <dbReference type="EMBL" id="GAA4537835.1"/>
    </source>
</evidence>
<dbReference type="EMBL" id="BAABGT010000012">
    <property type="protein sequence ID" value="GAA4537835.1"/>
    <property type="molecule type" value="Genomic_DNA"/>
</dbReference>
<dbReference type="PANTHER" id="PTHR33608:SF6">
    <property type="entry name" value="BLL2464 PROTEIN"/>
    <property type="match status" value="1"/>
</dbReference>
<dbReference type="InterPro" id="IPR002881">
    <property type="entry name" value="DUF58"/>
</dbReference>
<dbReference type="Pfam" id="PF01882">
    <property type="entry name" value="DUF58"/>
    <property type="match status" value="1"/>
</dbReference>
<proteinExistence type="predicted"/>
<dbReference type="RefSeq" id="WP_345412547.1">
    <property type="nucleotide sequence ID" value="NZ_BAABGT010000012.1"/>
</dbReference>
<keyword evidence="3" id="KW-1185">Reference proteome</keyword>
<comment type="caution">
    <text evidence="2">The sequence shown here is derived from an EMBL/GenBank/DDBJ whole genome shotgun (WGS) entry which is preliminary data.</text>
</comment>
<name>A0ABP8RGG6_9PSEU</name>
<evidence type="ECO:0000313" key="3">
    <source>
        <dbReference type="Proteomes" id="UP001501598"/>
    </source>
</evidence>
<dbReference type="InterPro" id="IPR036465">
    <property type="entry name" value="vWFA_dom_sf"/>
</dbReference>
<dbReference type="SUPFAM" id="SSF53300">
    <property type="entry name" value="vWA-like"/>
    <property type="match status" value="1"/>
</dbReference>
<gene>
    <name evidence="2" type="ORF">GCM10023175_06920</name>
</gene>
<dbReference type="Proteomes" id="UP001501598">
    <property type="component" value="Unassembled WGS sequence"/>
</dbReference>
<protein>
    <submittedName>
        <fullName evidence="2">DUF58 domain-containing protein</fullName>
    </submittedName>
</protein>
<organism evidence="2 3">
    <name type="scientific">Pseudonocardia xishanensis</name>
    <dbReference type="NCBI Taxonomy" id="630995"/>
    <lineage>
        <taxon>Bacteria</taxon>
        <taxon>Bacillati</taxon>
        <taxon>Actinomycetota</taxon>
        <taxon>Actinomycetes</taxon>
        <taxon>Pseudonocardiales</taxon>
        <taxon>Pseudonocardiaceae</taxon>
        <taxon>Pseudonocardia</taxon>
    </lineage>
</organism>
<sequence>MSPAPALREGGLEAGLRTLELTVRRRLDGLLQGNHLGLLPGPGSEPAEARPYLAGDDVRRMDWAVTARTTEPHVRETVADRELETWAVVDLSASLDFGTADCEKRDLAIAALAAVAHLTRGGGNRIGAIVSTGAQTVRIPARGGIGHVRQLVRKVAETPRAVDGTRGDLTAALEQLRRPPRRRGLAVVISDFLGEQDWERSLRGLSARHDLLAVEVLDPRELDLPDVGTVVLADPETGRQREIETTPLLRREYAAAASEHRDRVADALRRCGAGHLRLRTDSDWVSDIVRFALARKRVGSR</sequence>